<accession>A0ABR2K5D5</accession>
<reference evidence="1 2" key="1">
    <citation type="submission" date="2024-04" db="EMBL/GenBank/DDBJ databases">
        <title>Tritrichomonas musculus Genome.</title>
        <authorList>
            <person name="Alves-Ferreira E."/>
            <person name="Grigg M."/>
            <person name="Lorenzi H."/>
            <person name="Galac M."/>
        </authorList>
    </citation>
    <scope>NUCLEOTIDE SEQUENCE [LARGE SCALE GENOMIC DNA]</scope>
    <source>
        <strain evidence="1 2">EAF2021</strain>
    </source>
</reference>
<organism evidence="1 2">
    <name type="scientific">Tritrichomonas musculus</name>
    <dbReference type="NCBI Taxonomy" id="1915356"/>
    <lineage>
        <taxon>Eukaryota</taxon>
        <taxon>Metamonada</taxon>
        <taxon>Parabasalia</taxon>
        <taxon>Tritrichomonadida</taxon>
        <taxon>Tritrichomonadidae</taxon>
        <taxon>Tritrichomonas</taxon>
    </lineage>
</organism>
<evidence type="ECO:0000313" key="1">
    <source>
        <dbReference type="EMBL" id="KAK8886279.1"/>
    </source>
</evidence>
<proteinExistence type="predicted"/>
<name>A0ABR2K5D5_9EUKA</name>
<gene>
    <name evidence="1" type="ORF">M9Y10_041740</name>
</gene>
<dbReference type="EMBL" id="JAPFFF010000007">
    <property type="protein sequence ID" value="KAK8886279.1"/>
    <property type="molecule type" value="Genomic_DNA"/>
</dbReference>
<keyword evidence="2" id="KW-1185">Reference proteome</keyword>
<evidence type="ECO:0000313" key="2">
    <source>
        <dbReference type="Proteomes" id="UP001470230"/>
    </source>
</evidence>
<comment type="caution">
    <text evidence="1">The sequence shown here is derived from an EMBL/GenBank/DDBJ whole genome shotgun (WGS) entry which is preliminary data.</text>
</comment>
<protein>
    <submittedName>
        <fullName evidence="1">Uncharacterized protein</fullName>
    </submittedName>
</protein>
<dbReference type="Proteomes" id="UP001470230">
    <property type="component" value="Unassembled WGS sequence"/>
</dbReference>
<sequence length="151" mass="17431">MAHIPQLLVPKKPNDPLEAVSVLTKEKIDDFLTEFSGMYDVYMNEQEDRAIIFAQSKVSLYKNFWQEGRFNPIRVKYNDLENPPPISSICSSNINMNQMLGPFGIIQYLKLDGIHYMLKAEKELTVKICSVALDFLKAIFLKNKSILTTYY</sequence>